<feature type="region of interest" description="Disordered" evidence="10">
    <location>
        <begin position="606"/>
        <end position="631"/>
    </location>
</feature>
<evidence type="ECO:0000256" key="11">
    <source>
        <dbReference type="SAM" id="Phobius"/>
    </source>
</evidence>
<sequence length="631" mass="67586">MTDTQANEHLYRRTYHLLRPYRVTLALAAVLGILGTGAALAQPLAIGEVVAAVEVERPLLWPLLVLFALFTLDAGIGAFHVYLVGRVGAGVVLDSRLQLVDRLLRAPLAVHLDNRRGDLFTRAVADTSLLRTALAQGLSTLFVSALMITGTAVIMLLIDPLLAGLVAGCLIVSGLASGHVARRLRVVTAGLREQVGEFGDACQRALAGVQTIKLSRAESREARRLGERARSAHRGGLRVAATNAALYPAMNVGVQASFGVVFVVGGARLSTGSLALPEFSAFLLYLFYLLSPIITGIQALAIVQQGMASVGRISSLLDIEPEEHAAVGDQGSEPARAPEAVTPPASTPHPAQLDTPNEDSSRQAATFTLDHVTFGYEPDAPVLDDVSLELGPRGLVALVGPSGSGKSTVLGLFTRLWEPQSGRVRVAGHDANELPLSRLRERVAFVEQDSPVLDGTIRENIRYAAPDASDQEVERVLDRLNLRTWVEQLPAGLDTPVGEAGAAISGGQRQRIAIARMLLCEPTMLLLDEAGSQLDADSERAVHAAVRDEARRRVVLVVAHRLASVVDADRIVVLDEGRIRAQGTHDHLVRTDAVYQRIVQTQLDSNSEVTIPTDLPNPGKEDERSESPLHH</sequence>
<dbReference type="SUPFAM" id="SSF90123">
    <property type="entry name" value="ABC transporter transmembrane region"/>
    <property type="match status" value="1"/>
</dbReference>
<dbReference type="GO" id="GO:0015421">
    <property type="term" value="F:ABC-type oligopeptide transporter activity"/>
    <property type="evidence" value="ECO:0007669"/>
    <property type="project" value="TreeGrafter"/>
</dbReference>
<dbReference type="GO" id="GO:0005524">
    <property type="term" value="F:ATP binding"/>
    <property type="evidence" value="ECO:0007669"/>
    <property type="project" value="UniProtKB-KW"/>
</dbReference>
<dbReference type="PANTHER" id="PTHR43394">
    <property type="entry name" value="ATP-DEPENDENT PERMEASE MDL1, MITOCHONDRIAL"/>
    <property type="match status" value="1"/>
</dbReference>
<feature type="region of interest" description="Disordered" evidence="10">
    <location>
        <begin position="325"/>
        <end position="362"/>
    </location>
</feature>
<feature type="transmembrane region" description="Helical" evidence="11">
    <location>
        <begin position="164"/>
        <end position="181"/>
    </location>
</feature>
<evidence type="ECO:0000256" key="6">
    <source>
        <dbReference type="ARBA" id="ARBA00022741"/>
    </source>
</evidence>
<dbReference type="OrthoDB" id="9806127at2"/>
<dbReference type="Proteomes" id="UP000269198">
    <property type="component" value="Unassembled WGS sequence"/>
</dbReference>
<dbReference type="PROSITE" id="PS50893">
    <property type="entry name" value="ABC_TRANSPORTER_2"/>
    <property type="match status" value="1"/>
</dbReference>
<proteinExistence type="predicted"/>
<dbReference type="InterPro" id="IPR027417">
    <property type="entry name" value="P-loop_NTPase"/>
</dbReference>
<dbReference type="GO" id="GO:0016887">
    <property type="term" value="F:ATP hydrolysis activity"/>
    <property type="evidence" value="ECO:0007669"/>
    <property type="project" value="InterPro"/>
</dbReference>
<evidence type="ECO:0000313" key="15">
    <source>
        <dbReference type="Proteomes" id="UP000269198"/>
    </source>
</evidence>
<keyword evidence="15" id="KW-1185">Reference proteome</keyword>
<dbReference type="GO" id="GO:0005886">
    <property type="term" value="C:plasma membrane"/>
    <property type="evidence" value="ECO:0007669"/>
    <property type="project" value="UniProtKB-SubCell"/>
</dbReference>
<evidence type="ECO:0000256" key="7">
    <source>
        <dbReference type="ARBA" id="ARBA00022840"/>
    </source>
</evidence>
<organism evidence="14 15">
    <name type="scientific">Halostreptopolyspora alba</name>
    <dbReference type="NCBI Taxonomy" id="2487137"/>
    <lineage>
        <taxon>Bacteria</taxon>
        <taxon>Bacillati</taxon>
        <taxon>Actinomycetota</taxon>
        <taxon>Actinomycetes</taxon>
        <taxon>Streptosporangiales</taxon>
        <taxon>Nocardiopsidaceae</taxon>
        <taxon>Halostreptopolyspora</taxon>
    </lineage>
</organism>
<comment type="caution">
    <text evidence="14">The sequence shown here is derived from an EMBL/GenBank/DDBJ whole genome shotgun (WGS) entry which is preliminary data.</text>
</comment>
<evidence type="ECO:0000256" key="4">
    <source>
        <dbReference type="ARBA" id="ARBA00022519"/>
    </source>
</evidence>
<comment type="subcellular location">
    <subcellularLocation>
        <location evidence="1">Cell membrane</location>
        <topology evidence="1">Multi-pass membrane protein</topology>
    </subcellularLocation>
</comment>
<feature type="compositionally biased region" description="Basic and acidic residues" evidence="10">
    <location>
        <begin position="619"/>
        <end position="631"/>
    </location>
</feature>
<dbReference type="FunFam" id="3.40.50.300:FF:001001">
    <property type="entry name" value="Multidrug ABC transporter ATP-binding protein"/>
    <property type="match status" value="1"/>
</dbReference>
<dbReference type="InterPro" id="IPR003593">
    <property type="entry name" value="AAA+_ATPase"/>
</dbReference>
<dbReference type="InterPro" id="IPR017871">
    <property type="entry name" value="ABC_transporter-like_CS"/>
</dbReference>
<dbReference type="InterPro" id="IPR011527">
    <property type="entry name" value="ABC1_TM_dom"/>
</dbReference>
<feature type="transmembrane region" description="Helical" evidence="11">
    <location>
        <begin position="21"/>
        <end position="41"/>
    </location>
</feature>
<dbReference type="Pfam" id="PF00005">
    <property type="entry name" value="ABC_tran"/>
    <property type="match status" value="1"/>
</dbReference>
<keyword evidence="2" id="KW-0813">Transport</keyword>
<reference evidence="14 15" key="1">
    <citation type="submission" date="2018-11" db="EMBL/GenBank/DDBJ databases">
        <title>The genome draft of YIM 96095.</title>
        <authorList>
            <person name="Tang S.-K."/>
            <person name="Chunyu W.-X."/>
            <person name="Feng Y.-Z."/>
        </authorList>
    </citation>
    <scope>NUCLEOTIDE SEQUENCE [LARGE SCALE GENOMIC DNA]</scope>
    <source>
        <strain evidence="14 15">YIM 96095</strain>
    </source>
</reference>
<dbReference type="InterPro" id="IPR003439">
    <property type="entry name" value="ABC_transporter-like_ATP-bd"/>
</dbReference>
<dbReference type="PROSITE" id="PS50929">
    <property type="entry name" value="ABC_TM1F"/>
    <property type="match status" value="1"/>
</dbReference>
<feature type="domain" description="ABC transporter" evidence="12">
    <location>
        <begin position="367"/>
        <end position="601"/>
    </location>
</feature>
<dbReference type="Gene3D" id="3.40.50.300">
    <property type="entry name" value="P-loop containing nucleotide triphosphate hydrolases"/>
    <property type="match status" value="1"/>
</dbReference>
<dbReference type="SUPFAM" id="SSF52540">
    <property type="entry name" value="P-loop containing nucleoside triphosphate hydrolases"/>
    <property type="match status" value="1"/>
</dbReference>
<evidence type="ECO:0000259" key="12">
    <source>
        <dbReference type="PROSITE" id="PS50893"/>
    </source>
</evidence>
<keyword evidence="4" id="KW-0997">Cell inner membrane</keyword>
<keyword evidence="3" id="KW-1003">Cell membrane</keyword>
<gene>
    <name evidence="14" type="ORF">EFW17_16740</name>
</gene>
<evidence type="ECO:0000256" key="3">
    <source>
        <dbReference type="ARBA" id="ARBA00022475"/>
    </source>
</evidence>
<evidence type="ECO:0000256" key="5">
    <source>
        <dbReference type="ARBA" id="ARBA00022692"/>
    </source>
</evidence>
<evidence type="ECO:0000256" key="10">
    <source>
        <dbReference type="SAM" id="MobiDB-lite"/>
    </source>
</evidence>
<dbReference type="Gene3D" id="1.20.1560.10">
    <property type="entry name" value="ABC transporter type 1, transmembrane domain"/>
    <property type="match status" value="1"/>
</dbReference>
<evidence type="ECO:0000256" key="8">
    <source>
        <dbReference type="ARBA" id="ARBA00022989"/>
    </source>
</evidence>
<dbReference type="EMBL" id="RJMB01000018">
    <property type="protein sequence ID" value="RNL83151.1"/>
    <property type="molecule type" value="Genomic_DNA"/>
</dbReference>
<feature type="domain" description="ABC transmembrane type-1" evidence="13">
    <location>
        <begin position="26"/>
        <end position="305"/>
    </location>
</feature>
<evidence type="ECO:0000256" key="9">
    <source>
        <dbReference type="ARBA" id="ARBA00023136"/>
    </source>
</evidence>
<dbReference type="RefSeq" id="WP_123202352.1">
    <property type="nucleotide sequence ID" value="NZ_RJMB01000018.1"/>
</dbReference>
<feature type="transmembrane region" description="Helical" evidence="11">
    <location>
        <begin position="279"/>
        <end position="303"/>
    </location>
</feature>
<keyword evidence="5 11" id="KW-0812">Transmembrane</keyword>
<evidence type="ECO:0000256" key="2">
    <source>
        <dbReference type="ARBA" id="ARBA00022448"/>
    </source>
</evidence>
<dbReference type="InterPro" id="IPR039421">
    <property type="entry name" value="Type_1_exporter"/>
</dbReference>
<keyword evidence="8 11" id="KW-1133">Transmembrane helix</keyword>
<dbReference type="CDD" id="cd18551">
    <property type="entry name" value="ABC_6TM_LmrA_like"/>
    <property type="match status" value="1"/>
</dbReference>
<evidence type="ECO:0000256" key="1">
    <source>
        <dbReference type="ARBA" id="ARBA00004651"/>
    </source>
</evidence>
<protein>
    <submittedName>
        <fullName evidence="14">ABC transporter ATP-binding protein</fullName>
    </submittedName>
</protein>
<dbReference type="AlphaFoldDB" id="A0A3N0E5N4"/>
<evidence type="ECO:0000259" key="13">
    <source>
        <dbReference type="PROSITE" id="PS50929"/>
    </source>
</evidence>
<feature type="transmembrane region" description="Helical" evidence="11">
    <location>
        <begin position="138"/>
        <end position="158"/>
    </location>
</feature>
<dbReference type="PROSITE" id="PS00211">
    <property type="entry name" value="ABC_TRANSPORTER_1"/>
    <property type="match status" value="1"/>
</dbReference>
<name>A0A3N0E5N4_9ACTN</name>
<accession>A0A3N0E5N4</accession>
<feature type="transmembrane region" description="Helical" evidence="11">
    <location>
        <begin position="244"/>
        <end position="267"/>
    </location>
</feature>
<keyword evidence="6" id="KW-0547">Nucleotide-binding</keyword>
<feature type="transmembrane region" description="Helical" evidence="11">
    <location>
        <begin position="61"/>
        <end position="83"/>
    </location>
</feature>
<evidence type="ECO:0000313" key="14">
    <source>
        <dbReference type="EMBL" id="RNL83151.1"/>
    </source>
</evidence>
<dbReference type="PANTHER" id="PTHR43394:SF1">
    <property type="entry name" value="ATP-BINDING CASSETTE SUB-FAMILY B MEMBER 10, MITOCHONDRIAL"/>
    <property type="match status" value="1"/>
</dbReference>
<dbReference type="SMART" id="SM00382">
    <property type="entry name" value="AAA"/>
    <property type="match status" value="1"/>
</dbReference>
<dbReference type="Pfam" id="PF00664">
    <property type="entry name" value="ABC_membrane"/>
    <property type="match status" value="1"/>
</dbReference>
<keyword evidence="9 11" id="KW-0472">Membrane</keyword>
<dbReference type="InterPro" id="IPR036640">
    <property type="entry name" value="ABC1_TM_sf"/>
</dbReference>
<keyword evidence="7 14" id="KW-0067">ATP-binding</keyword>